<gene>
    <name evidence="2" type="ORF">CLV59_105293</name>
</gene>
<dbReference type="OrthoDB" id="1489065at2"/>
<name>A0A327VZ56_9BACT</name>
<dbReference type="RefSeq" id="WP_111593195.1">
    <property type="nucleotide sequence ID" value="NZ_QLMA01000005.1"/>
</dbReference>
<sequence length="1073" mass="121544">MRKGKRILRVAGITLGGLLLVIIIAAGILYSQQQRLTQLAVKELNKQFRGELVLGSSNINPFANFPYISIVLHDVKFYASKKMDHPPLYQVDKLFVGFSLPDILKQHYQVRILVLNTGQVHINRAANGTLDIVEAHTLPAATNAPADTGSTGGLSMDLRKIILKNIHITYHDETTGWKVTTQLEKITTGFHMHGDEVALDLEGKLLADITGKTDSTLFRNKHISLAISGDYNLEKEFLQLKKTSIKLENASLDVQGNAHLKGKPQLDLSLKGDRPDLNLLFAFIPEDISSKMQNYRRDGRIFFDGTIKGEIDKDHMPAIKVNFGCENVWFENTHANKKLDSLGFRGYFTNGEGRSLKTSELHLLDMNARPGKGIFKGNFIMRDFTDPHVVMQLYSELNIRFIGEFLGIKDLEQIEGDIRLNMNFRELVDMQVPEQSLAKLKEGVQSELTVTNLAFRIPNYPLPVRNMNIHAQVKNGSLQLDTLNFRVGQSDIAASGSLSDLPAIFHKQSKPVKVTFQVNSNKVLPGELMLADTTHKRLREEVISGFRLALALETSVQEVLHPNPLPKGVFRIEELSSSFKQYPHSLHHFNADVTIGDTSLLVKNFSGHIDSSDFVFKGRLNNYNLWFDKVKKGRTEFAFDLKSERLAVNDLISTKGRQFIPEGYWYEQTNNLWLRAKLNLRYDTVFKRVDAHIANISGSLKQHPIQLENIKGRIRYGTNKYLVVDTLMGKVGSSDFDINLHLYAGPDRNGNKRNNLFSIKSNYLNVDEMMNYDFSDHKEEEMTTVVRTTTKRENDSIHSAGFNIFKIKFSNFDVLADVGKIRYHKLWIKNLKADVHMQEDQRVKIDTIDLRMAGGHIGMRGLLNAADPKRLYFRSSIQLDTVDLSKMLLKFDNFGQDMVLNKNLKGTLSGRIKSNIKLHPDLTPLLDSTKAKMDIEIRNGSLIDFGPMQAMSSYFKDKNLRMIRFDTLRNKLSFEGSTLDIPNMSINSSIGYIEVSGKQSLDLQMSYQLRVPMKMVTQVGFQALFGRKQEEVDADQVDAIETADKGKKGRFMHLNISGTPEKYHISLGKKKKS</sequence>
<dbReference type="PANTHER" id="PTHR30441">
    <property type="entry name" value="DUF748 DOMAIN-CONTAINING PROTEIN"/>
    <property type="match status" value="1"/>
</dbReference>
<comment type="caution">
    <text evidence="2">The sequence shown here is derived from an EMBL/GenBank/DDBJ whole genome shotgun (WGS) entry which is preliminary data.</text>
</comment>
<accession>A0A327VZ56</accession>
<evidence type="ECO:0000313" key="3">
    <source>
        <dbReference type="Proteomes" id="UP000249819"/>
    </source>
</evidence>
<dbReference type="EMBL" id="QLMA01000005">
    <property type="protein sequence ID" value="RAJ80185.1"/>
    <property type="molecule type" value="Genomic_DNA"/>
</dbReference>
<dbReference type="InterPro" id="IPR052894">
    <property type="entry name" value="AsmA-related"/>
</dbReference>
<keyword evidence="1" id="KW-1133">Transmembrane helix</keyword>
<proteinExistence type="predicted"/>
<organism evidence="2 3">
    <name type="scientific">Chitinophaga dinghuensis</name>
    <dbReference type="NCBI Taxonomy" id="1539050"/>
    <lineage>
        <taxon>Bacteria</taxon>
        <taxon>Pseudomonadati</taxon>
        <taxon>Bacteroidota</taxon>
        <taxon>Chitinophagia</taxon>
        <taxon>Chitinophagales</taxon>
        <taxon>Chitinophagaceae</taxon>
        <taxon>Chitinophaga</taxon>
    </lineage>
</organism>
<feature type="transmembrane region" description="Helical" evidence="1">
    <location>
        <begin position="7"/>
        <end position="30"/>
    </location>
</feature>
<dbReference type="GO" id="GO:0090313">
    <property type="term" value="P:regulation of protein targeting to membrane"/>
    <property type="evidence" value="ECO:0007669"/>
    <property type="project" value="TreeGrafter"/>
</dbReference>
<keyword evidence="1" id="KW-0812">Transmembrane</keyword>
<keyword evidence="1" id="KW-0472">Membrane</keyword>
<dbReference type="AlphaFoldDB" id="A0A327VZ56"/>
<evidence type="ECO:0000313" key="2">
    <source>
        <dbReference type="EMBL" id="RAJ80185.1"/>
    </source>
</evidence>
<reference evidence="2 3" key="1">
    <citation type="submission" date="2018-06" db="EMBL/GenBank/DDBJ databases">
        <title>Genomic Encyclopedia of Archaeal and Bacterial Type Strains, Phase II (KMG-II): from individual species to whole genera.</title>
        <authorList>
            <person name="Goeker M."/>
        </authorList>
    </citation>
    <scope>NUCLEOTIDE SEQUENCE [LARGE SCALE GENOMIC DNA]</scope>
    <source>
        <strain evidence="2 3">DSM 29821</strain>
    </source>
</reference>
<dbReference type="GO" id="GO:0005886">
    <property type="term" value="C:plasma membrane"/>
    <property type="evidence" value="ECO:0007669"/>
    <property type="project" value="TreeGrafter"/>
</dbReference>
<protein>
    <submittedName>
        <fullName evidence="2">AsmA-like protein</fullName>
    </submittedName>
</protein>
<keyword evidence="3" id="KW-1185">Reference proteome</keyword>
<evidence type="ECO:0000256" key="1">
    <source>
        <dbReference type="SAM" id="Phobius"/>
    </source>
</evidence>
<dbReference type="Proteomes" id="UP000249819">
    <property type="component" value="Unassembled WGS sequence"/>
</dbReference>
<dbReference type="PANTHER" id="PTHR30441:SF8">
    <property type="entry name" value="DUF748 DOMAIN-CONTAINING PROTEIN"/>
    <property type="match status" value="1"/>
</dbReference>